<protein>
    <submittedName>
        <fullName evidence="4">Uncharacterized protein</fullName>
    </submittedName>
</protein>
<dbReference type="Pfam" id="PF00515">
    <property type="entry name" value="TPR_1"/>
    <property type="match status" value="1"/>
</dbReference>
<feature type="repeat" description="TPR" evidence="3">
    <location>
        <begin position="844"/>
        <end position="877"/>
    </location>
</feature>
<evidence type="ECO:0000256" key="3">
    <source>
        <dbReference type="PROSITE-ProRule" id="PRU00339"/>
    </source>
</evidence>
<feature type="repeat" description="TPR" evidence="3">
    <location>
        <begin position="463"/>
        <end position="496"/>
    </location>
</feature>
<comment type="caution">
    <text evidence="4">The sequence shown here is derived from an EMBL/GenBank/DDBJ whole genome shotgun (WGS) entry which is preliminary data.</text>
</comment>
<dbReference type="PANTHER" id="PTHR12558">
    <property type="entry name" value="CELL DIVISION CYCLE 16,23,27"/>
    <property type="match status" value="1"/>
</dbReference>
<dbReference type="SMART" id="SM00028">
    <property type="entry name" value="TPR"/>
    <property type="match status" value="9"/>
</dbReference>
<dbReference type="Pfam" id="PF13432">
    <property type="entry name" value="TPR_16"/>
    <property type="match status" value="1"/>
</dbReference>
<gene>
    <name evidence="4" type="ORF">A2527_03395</name>
</gene>
<reference evidence="4 5" key="1">
    <citation type="journal article" date="2016" name="Nat. Commun.">
        <title>Thousands of microbial genomes shed light on interconnected biogeochemical processes in an aquifer system.</title>
        <authorList>
            <person name="Anantharaman K."/>
            <person name="Brown C.T."/>
            <person name="Hug L.A."/>
            <person name="Sharon I."/>
            <person name="Castelle C.J."/>
            <person name="Probst A.J."/>
            <person name="Thomas B.C."/>
            <person name="Singh A."/>
            <person name="Wilkins M.J."/>
            <person name="Karaoz U."/>
            <person name="Brodie E.L."/>
            <person name="Williams K.H."/>
            <person name="Hubbard S.S."/>
            <person name="Banfield J.F."/>
        </authorList>
    </citation>
    <scope>NUCLEOTIDE SEQUENCE [LARGE SCALE GENOMIC DNA]</scope>
</reference>
<dbReference type="Gene3D" id="1.25.40.10">
    <property type="entry name" value="Tetratricopeptide repeat domain"/>
    <property type="match status" value="5"/>
</dbReference>
<evidence type="ECO:0000313" key="4">
    <source>
        <dbReference type="EMBL" id="OGG96615.1"/>
    </source>
</evidence>
<evidence type="ECO:0000256" key="2">
    <source>
        <dbReference type="ARBA" id="ARBA00022803"/>
    </source>
</evidence>
<dbReference type="SUPFAM" id="SSF48452">
    <property type="entry name" value="TPR-like"/>
    <property type="match status" value="3"/>
</dbReference>
<feature type="repeat" description="TPR" evidence="3">
    <location>
        <begin position="425"/>
        <end position="458"/>
    </location>
</feature>
<sequence>MLVAFSAMGQVNYLDHITNKPVGETETLLTLETYDPPNYEVVANLTSQVMIIKFRNIKLGEISDLIVFRDPLLSGIQIQKVDKEEFWVKIRAKRNDLKYEILPQKRGSNLIRIKFTKPVQDKEVYDGVELTDMLRELAKGKEKLILSFDKPVQYDVIRDNTTAGAKLKVRMIGTRMVDGLIIPGAGTDMLEGIQLESRGKYLLMVISPKKYVLKLGKQTLKNPHRVILELTEDLARPVAEEKLVSSKEQVETDKMTDEEKKKAVFVSGKLEEAEHQFRIGRFKTAGLLFKNVYNFDPKSEIGVRAAFRSADSYYQAEIGRGDDADEDFVVQEYRTAINAALVADLGYEDVPRAYYNMGRAYLNKKYYADAFNQFEIILNFYADSPYSADSQFKEGLIHLNMFRYQKAVDTLNKFIKENSTAPQVSIALYKIGESQFQLKKYKEAKASFDRAWTMNGNYMKQDAELMFHMGEAYFENQDYHTARAIYEQLIDLYPKETFSNLVAIRIGDFLRAEDKVDDAIAAYEKAIVKYTKELLLIGKLRIANLKAEMPEPGPYKEAMQNYDFIINEHPLSDQVEEAMLRRGLTLALFHHYPEAVVKLEEFCKKYPDSIFVKHRIIHDRILDSIEDYITDYYQQDKYLDALGVFEQYERKYYLRPTESACYSKDGKTDEYQIRVDPILDRAPLFLIADSYYRLNLADKALGVMDLILKDEKDPLSSLVTFNKGRILESLEQPDDAQKVYAEFITKYPTHSFAPMVKKALGDAYYKVHKFDRVDRAIRIYNQTIRDYQDSEDPLEREIIPECWFALGNVYQAIGQYDNAIASFKKGLATYEHPLQDQDVQDYVIDTFYILGNLYYELNQMPEAMEVYEKAIKIWPNSEKTPWAKYQKGQIYVRYNQKDKALQIFEELESMAKDYPDALWGPLAMESRKAMINDLKFDKYLTRTPDASGKLP</sequence>
<dbReference type="STRING" id="1817772.A2527_03395"/>
<dbReference type="AlphaFoldDB" id="A0A1F6GES7"/>
<keyword evidence="1" id="KW-0677">Repeat</keyword>
<organism evidence="4 5">
    <name type="scientific">Candidatus Lambdaproteobacteria bacterium RIFOXYD2_FULL_50_16</name>
    <dbReference type="NCBI Taxonomy" id="1817772"/>
    <lineage>
        <taxon>Bacteria</taxon>
        <taxon>Pseudomonadati</taxon>
        <taxon>Pseudomonadota</taxon>
        <taxon>Candidatus Lambdaproteobacteria</taxon>
    </lineage>
</organism>
<feature type="repeat" description="TPR" evidence="3">
    <location>
        <begin position="800"/>
        <end position="833"/>
    </location>
</feature>
<dbReference type="EMBL" id="MFNE01000010">
    <property type="protein sequence ID" value="OGG96615.1"/>
    <property type="molecule type" value="Genomic_DNA"/>
</dbReference>
<dbReference type="Proteomes" id="UP000178449">
    <property type="component" value="Unassembled WGS sequence"/>
</dbReference>
<dbReference type="PANTHER" id="PTHR12558:SF44">
    <property type="entry name" value="TETRATRICOPEPTIDE REPEAT-CONTAINING PROTEIN"/>
    <property type="match status" value="1"/>
</dbReference>
<keyword evidence="2 3" id="KW-0802">TPR repeat</keyword>
<dbReference type="InterPro" id="IPR019734">
    <property type="entry name" value="TPR_rpt"/>
</dbReference>
<dbReference type="Pfam" id="PF13174">
    <property type="entry name" value="TPR_6"/>
    <property type="match status" value="3"/>
</dbReference>
<evidence type="ECO:0000256" key="1">
    <source>
        <dbReference type="ARBA" id="ARBA00022737"/>
    </source>
</evidence>
<accession>A0A1F6GES7</accession>
<name>A0A1F6GES7_9PROT</name>
<dbReference type="Pfam" id="PF07719">
    <property type="entry name" value="TPR_2"/>
    <property type="match status" value="1"/>
</dbReference>
<dbReference type="PROSITE" id="PS50005">
    <property type="entry name" value="TPR"/>
    <property type="match status" value="5"/>
</dbReference>
<dbReference type="GO" id="GO:0051301">
    <property type="term" value="P:cell division"/>
    <property type="evidence" value="ECO:0007669"/>
    <property type="project" value="TreeGrafter"/>
</dbReference>
<proteinExistence type="predicted"/>
<dbReference type="InterPro" id="IPR013105">
    <property type="entry name" value="TPR_2"/>
</dbReference>
<evidence type="ECO:0000313" key="5">
    <source>
        <dbReference type="Proteomes" id="UP000178449"/>
    </source>
</evidence>
<feature type="repeat" description="TPR" evidence="3">
    <location>
        <begin position="351"/>
        <end position="384"/>
    </location>
</feature>
<dbReference type="PROSITE" id="PS50293">
    <property type="entry name" value="TPR_REGION"/>
    <property type="match status" value="1"/>
</dbReference>
<dbReference type="InterPro" id="IPR011990">
    <property type="entry name" value="TPR-like_helical_dom_sf"/>
</dbReference>